<evidence type="ECO:0000313" key="2">
    <source>
        <dbReference type="EMBL" id="MDA0566196.1"/>
    </source>
</evidence>
<dbReference type="RefSeq" id="WP_270073451.1">
    <property type="nucleotide sequence ID" value="NZ_JAJAQC010000031.1"/>
</dbReference>
<comment type="caution">
    <text evidence="2">The sequence shown here is derived from an EMBL/GenBank/DDBJ whole genome shotgun (WGS) entry which is preliminary data.</text>
</comment>
<protein>
    <submittedName>
        <fullName evidence="2">Uncharacterized protein</fullName>
    </submittedName>
</protein>
<organism evidence="2 3">
    <name type="scientific">Streptomonospora mangrovi</name>
    <dbReference type="NCBI Taxonomy" id="2883123"/>
    <lineage>
        <taxon>Bacteria</taxon>
        <taxon>Bacillati</taxon>
        <taxon>Actinomycetota</taxon>
        <taxon>Actinomycetes</taxon>
        <taxon>Streptosporangiales</taxon>
        <taxon>Nocardiopsidaceae</taxon>
        <taxon>Streptomonospora</taxon>
    </lineage>
</organism>
<dbReference type="AlphaFoldDB" id="A0A9X3NXK8"/>
<evidence type="ECO:0000256" key="1">
    <source>
        <dbReference type="SAM" id="MobiDB-lite"/>
    </source>
</evidence>
<name>A0A9X3NXK8_9ACTN</name>
<dbReference type="EMBL" id="JAJAQC010000031">
    <property type="protein sequence ID" value="MDA0566196.1"/>
    <property type="molecule type" value="Genomic_DNA"/>
</dbReference>
<accession>A0A9X3NXK8</accession>
<proteinExistence type="predicted"/>
<dbReference type="Proteomes" id="UP001140076">
    <property type="component" value="Unassembled WGS sequence"/>
</dbReference>
<feature type="region of interest" description="Disordered" evidence="1">
    <location>
        <begin position="1"/>
        <end position="29"/>
    </location>
</feature>
<feature type="region of interest" description="Disordered" evidence="1">
    <location>
        <begin position="551"/>
        <end position="573"/>
    </location>
</feature>
<keyword evidence="3" id="KW-1185">Reference proteome</keyword>
<gene>
    <name evidence="2" type="ORF">LG943_18010</name>
</gene>
<reference evidence="2" key="1">
    <citation type="submission" date="2021-10" db="EMBL/GenBank/DDBJ databases">
        <title>Streptomonospora sp. nov., isolated from mangrove soil.</title>
        <authorList>
            <person name="Chen X."/>
            <person name="Ge X."/>
            <person name="Liu W."/>
        </authorList>
    </citation>
    <scope>NUCLEOTIDE SEQUENCE</scope>
    <source>
        <strain evidence="2">S1-112</strain>
    </source>
</reference>
<feature type="compositionally biased region" description="Low complexity" evidence="1">
    <location>
        <begin position="462"/>
        <end position="484"/>
    </location>
</feature>
<sequence length="573" mass="61589">MAEDAAGPKQGNRDPVNHVEGGRQPGQRYPATEAHRAALEDDLHRRVQQAAELYARGDYANARQWAAGAEFATSAYDDSRLAAYAVEAALIAGRSSMAMGDPHLAHHGLSRAYTHLTEGPVPLPDAERRMLADTVHADLKRLQTHFEEAARTAPPADAVAHLRNAEAIERLRPGTGQRLRELRTELLHRQTEWAESLPDSPQRAAVEYTAMRSAADLLDGVDLDLAGPGMRPVAHTYAELARRRLAAGAFTAEDDLIDLADRLRGTVRYLERGDAVGERSSETAETYLALRDTAQAHAQWLADLALWEEGPTRLGEAVRDGEARRGEARERRDLLREAWGISQEVEADNPARRAADSYLLLRALADGPETEPGEEAGEQRRNWADAEVMFHRLPRELARHFGAHDPRVRDAAEALADMSARRAEAPGVGLREAAALLRAAEGHQLFAVRAEAAARRAAGGADAGGRAAATGTAGTAAPAGTAGADPLPLSTRTVTSAQRLQDLRTRGAEVLARKNDAVGPTALRGAAPAAHRSAALAKLQARGAAVFPDPRLSGRSALRPPWQHPGAGRTLGR</sequence>
<evidence type="ECO:0000313" key="3">
    <source>
        <dbReference type="Proteomes" id="UP001140076"/>
    </source>
</evidence>
<feature type="region of interest" description="Disordered" evidence="1">
    <location>
        <begin position="462"/>
        <end position="489"/>
    </location>
</feature>
<feature type="compositionally biased region" description="Basic and acidic residues" evidence="1">
    <location>
        <begin position="11"/>
        <end position="21"/>
    </location>
</feature>